<organism evidence="3 4">
    <name type="scientific">Enterococcus casseliflavus</name>
    <name type="common">Enterococcus flavescens</name>
    <dbReference type="NCBI Taxonomy" id="37734"/>
    <lineage>
        <taxon>Bacteria</taxon>
        <taxon>Bacillati</taxon>
        <taxon>Bacillota</taxon>
        <taxon>Bacilli</taxon>
        <taxon>Lactobacillales</taxon>
        <taxon>Enterococcaceae</taxon>
        <taxon>Enterococcus</taxon>
    </lineage>
</organism>
<evidence type="ECO:0000256" key="1">
    <source>
        <dbReference type="SAM" id="MobiDB-lite"/>
    </source>
</evidence>
<evidence type="ECO:0000256" key="2">
    <source>
        <dbReference type="SAM" id="SignalP"/>
    </source>
</evidence>
<proteinExistence type="predicted"/>
<evidence type="ECO:0000313" key="4">
    <source>
        <dbReference type="Proteomes" id="UP000286288"/>
    </source>
</evidence>
<evidence type="ECO:0008006" key="5">
    <source>
        <dbReference type="Google" id="ProtNLM"/>
    </source>
</evidence>
<feature type="region of interest" description="Disordered" evidence="1">
    <location>
        <begin position="26"/>
        <end position="55"/>
    </location>
</feature>
<protein>
    <recommendedName>
        <fullName evidence="5">Lipoprotein</fullName>
    </recommendedName>
</protein>
<reference evidence="3 4" key="1">
    <citation type="submission" date="2018-08" db="EMBL/GenBank/DDBJ databases">
        <title>A genome reference for cultivated species of the human gut microbiota.</title>
        <authorList>
            <person name="Zou Y."/>
            <person name="Xue W."/>
            <person name="Luo G."/>
        </authorList>
    </citation>
    <scope>NUCLEOTIDE SEQUENCE [LARGE SCALE GENOMIC DNA]</scope>
    <source>
        <strain evidence="3 4">AF48-16</strain>
    </source>
</reference>
<dbReference type="EMBL" id="QRMZ01000023">
    <property type="protein sequence ID" value="RHK04915.1"/>
    <property type="molecule type" value="Genomic_DNA"/>
</dbReference>
<gene>
    <name evidence="3" type="ORF">DW084_14935</name>
</gene>
<feature type="compositionally biased region" description="Polar residues" evidence="1">
    <location>
        <begin position="26"/>
        <end position="36"/>
    </location>
</feature>
<accession>A0A415EP91</accession>
<keyword evidence="2" id="KW-0732">Signal</keyword>
<name>A0A415EP91_ENTCA</name>
<dbReference type="PROSITE" id="PS51257">
    <property type="entry name" value="PROKAR_LIPOPROTEIN"/>
    <property type="match status" value="1"/>
</dbReference>
<dbReference type="Proteomes" id="UP000286288">
    <property type="component" value="Unassembled WGS sequence"/>
</dbReference>
<sequence>MMKKQVILGLSLAAVLLLTACGSPENNNASSGDNTPSESSENASSVANSSSESETATVFTGIIQEDARAGSDDTFQLFLKDVAAVEDEDQVVQSFQNDGVILHVPIEAYSGEFEELVEGDKVQVSLQGVPIMTMSIPPQIPGNSIQRVELMND</sequence>
<feature type="compositionally biased region" description="Low complexity" evidence="1">
    <location>
        <begin position="37"/>
        <end position="55"/>
    </location>
</feature>
<evidence type="ECO:0000313" key="3">
    <source>
        <dbReference type="EMBL" id="RHK04915.1"/>
    </source>
</evidence>
<dbReference type="AlphaFoldDB" id="A0A415EP91"/>
<feature type="chain" id="PRO_5019294028" description="Lipoprotein" evidence="2">
    <location>
        <begin position="30"/>
        <end position="153"/>
    </location>
</feature>
<comment type="caution">
    <text evidence="3">The sequence shown here is derived from an EMBL/GenBank/DDBJ whole genome shotgun (WGS) entry which is preliminary data.</text>
</comment>
<feature type="signal peptide" evidence="2">
    <location>
        <begin position="1"/>
        <end position="29"/>
    </location>
</feature>